<protein>
    <submittedName>
        <fullName evidence="1">Uncharacterized protein</fullName>
    </submittedName>
</protein>
<reference evidence="1 2" key="1">
    <citation type="journal article" date="2018" name="Front. Plant Sci.">
        <title>Red Clover (Trifolium pratense) and Zigzag Clover (T. medium) - A Picture of Genomic Similarities and Differences.</title>
        <authorList>
            <person name="Dluhosova J."/>
            <person name="Istvanek J."/>
            <person name="Nedelnik J."/>
            <person name="Repkova J."/>
        </authorList>
    </citation>
    <scope>NUCLEOTIDE SEQUENCE [LARGE SCALE GENOMIC DNA]</scope>
    <source>
        <strain evidence="2">cv. 10/8</strain>
        <tissue evidence="1">Leaf</tissue>
    </source>
</reference>
<organism evidence="1 2">
    <name type="scientific">Trifolium medium</name>
    <dbReference type="NCBI Taxonomy" id="97028"/>
    <lineage>
        <taxon>Eukaryota</taxon>
        <taxon>Viridiplantae</taxon>
        <taxon>Streptophyta</taxon>
        <taxon>Embryophyta</taxon>
        <taxon>Tracheophyta</taxon>
        <taxon>Spermatophyta</taxon>
        <taxon>Magnoliopsida</taxon>
        <taxon>eudicotyledons</taxon>
        <taxon>Gunneridae</taxon>
        <taxon>Pentapetalae</taxon>
        <taxon>rosids</taxon>
        <taxon>fabids</taxon>
        <taxon>Fabales</taxon>
        <taxon>Fabaceae</taxon>
        <taxon>Papilionoideae</taxon>
        <taxon>50 kb inversion clade</taxon>
        <taxon>NPAAA clade</taxon>
        <taxon>Hologalegina</taxon>
        <taxon>IRL clade</taxon>
        <taxon>Trifolieae</taxon>
        <taxon>Trifolium</taxon>
    </lineage>
</organism>
<dbReference type="AlphaFoldDB" id="A0A392N7D1"/>
<name>A0A392N7D1_9FABA</name>
<accession>A0A392N7D1</accession>
<evidence type="ECO:0000313" key="2">
    <source>
        <dbReference type="Proteomes" id="UP000265520"/>
    </source>
</evidence>
<feature type="non-terminal residue" evidence="1">
    <location>
        <position position="40"/>
    </location>
</feature>
<evidence type="ECO:0000313" key="1">
    <source>
        <dbReference type="EMBL" id="MCH95055.1"/>
    </source>
</evidence>
<proteinExistence type="predicted"/>
<sequence length="40" mass="4292">MAATMRAMAAVARLVGNIATDASTQTEENCEGRSDRITYD</sequence>
<dbReference type="Proteomes" id="UP000265520">
    <property type="component" value="Unassembled WGS sequence"/>
</dbReference>
<keyword evidence="2" id="KW-1185">Reference proteome</keyword>
<dbReference type="EMBL" id="LXQA010028871">
    <property type="protein sequence ID" value="MCH95055.1"/>
    <property type="molecule type" value="Genomic_DNA"/>
</dbReference>
<comment type="caution">
    <text evidence="1">The sequence shown here is derived from an EMBL/GenBank/DDBJ whole genome shotgun (WGS) entry which is preliminary data.</text>
</comment>